<dbReference type="PANTHER" id="PTHR33706">
    <property type="entry name" value="MORN VARIANT REPEAT PROTEIN"/>
    <property type="match status" value="1"/>
</dbReference>
<gene>
    <name evidence="1" type="ORF">SAMN04488111_1214</name>
</gene>
<dbReference type="Pfam" id="PF07661">
    <property type="entry name" value="MORN_2"/>
    <property type="match status" value="4"/>
</dbReference>
<dbReference type="Proteomes" id="UP000198412">
    <property type="component" value="Unassembled WGS sequence"/>
</dbReference>
<accession>A0A238VZ14</accession>
<evidence type="ECO:0000313" key="1">
    <source>
        <dbReference type="EMBL" id="SNR39595.1"/>
    </source>
</evidence>
<dbReference type="AlphaFoldDB" id="A0A238VZ14"/>
<dbReference type="InterPro" id="IPR011652">
    <property type="entry name" value="MORN_2"/>
</dbReference>
<dbReference type="PANTHER" id="PTHR33706:SF1">
    <property type="entry name" value="TPR REPEAT PROTEIN"/>
    <property type="match status" value="1"/>
</dbReference>
<organism evidence="1 2">
    <name type="scientific">Lutibacter flavus</name>
    <dbReference type="NCBI Taxonomy" id="691689"/>
    <lineage>
        <taxon>Bacteria</taxon>
        <taxon>Pseudomonadati</taxon>
        <taxon>Bacteroidota</taxon>
        <taxon>Flavobacteriia</taxon>
        <taxon>Flavobacteriales</taxon>
        <taxon>Flavobacteriaceae</taxon>
        <taxon>Lutibacter</taxon>
    </lineage>
</organism>
<name>A0A238VZ14_9FLAO</name>
<sequence>MGKNAESRIIGYLMKNKSIKSVVIVFLLLFGIQTNAQGKINQFDLNGKRTGVWKKHYTNNNIRYEGEFKSGKEIGIFKYYSAVSSKHPVIIKTFTANNDIATVKFYTVEGVLESTGEMQGKNRIGKWLYFQPDGKTLMIEENYENGVLNGEFKSYYKTGKITEFLNYNNGKLHGNTKRYADNGVLLDDLNYKEGKLEGLAKYYDINGQLIYTGNYENDEKVGEWEYYNNGKKENVNKLKQ</sequence>
<dbReference type="Gene3D" id="2.20.110.10">
    <property type="entry name" value="Histone H3 K4-specific methyltransferase SET7/9 N-terminal domain"/>
    <property type="match status" value="3"/>
</dbReference>
<dbReference type="EMBL" id="FZNX01000001">
    <property type="protein sequence ID" value="SNR39595.1"/>
    <property type="molecule type" value="Genomic_DNA"/>
</dbReference>
<reference evidence="2" key="1">
    <citation type="submission" date="2017-06" db="EMBL/GenBank/DDBJ databases">
        <authorList>
            <person name="Varghese N."/>
            <person name="Submissions S."/>
        </authorList>
    </citation>
    <scope>NUCLEOTIDE SEQUENCE [LARGE SCALE GENOMIC DNA]</scope>
    <source>
        <strain evidence="2">DSM 27993</strain>
    </source>
</reference>
<dbReference type="SUPFAM" id="SSF82185">
    <property type="entry name" value="Histone H3 K4-specific methyltransferase SET7/9 N-terminal domain"/>
    <property type="match status" value="2"/>
</dbReference>
<protein>
    <submittedName>
        <fullName evidence="1">Antitoxin component YwqK of the YwqJK toxin-antitoxin module</fullName>
    </submittedName>
</protein>
<proteinExistence type="predicted"/>
<keyword evidence="2" id="KW-1185">Reference proteome</keyword>
<evidence type="ECO:0000313" key="2">
    <source>
        <dbReference type="Proteomes" id="UP000198412"/>
    </source>
</evidence>